<feature type="compositionally biased region" description="Acidic residues" evidence="5">
    <location>
        <begin position="782"/>
        <end position="792"/>
    </location>
</feature>
<feature type="compositionally biased region" description="Acidic residues" evidence="5">
    <location>
        <begin position="1047"/>
        <end position="1064"/>
    </location>
</feature>
<dbReference type="Proteomes" id="UP001316803">
    <property type="component" value="Unassembled WGS sequence"/>
</dbReference>
<evidence type="ECO:0000313" key="7">
    <source>
        <dbReference type="EMBL" id="KAK5956016.1"/>
    </source>
</evidence>
<sequence>MPSTRPCAAFEPIAPEFDLKALVESTPNFEYAVRIHSDMIEHHGLASFERLVLMHVILGGKPLVIEGYETRLDRWIFAIQWLRDNCGSNVVDARDLTKQVNVPMSIGHYLKHMPLLTNQWTSNNYKDPERQRMYLKDIDCPPMWQERVAEHIAPVLFYLNESTGEFGGLGAAEEPDPSGSGTRRGRGIAKAGDLMSSLPKEMRAENLMCYIGHEGTYTPAHREMCASLGQNIMVEASTGIPEDGRPSKPGSSIWFMTETKEREVVSEYWLSRLGHDIEVEKHFAQINAWKNAPFKTYVVDQKPGDFILIPPLAPHQVWNRGTRTMKIAWNRTTVETLEMAMNEALFKARMVCRDEQYKNKAIIYYTLQKYAKLLQQADKHRQKNPDSRKLKKADAQLRQLQKDFKRLHALFTRVLVEESFYTDRVERKVEMVPFDSNITCSYCRCNIFNRFLTCPSCVGDLPNGEQDTYDVCLECYAMGRSCACVSKLKWAEQWDWGDLVQKHEQWRHLIIQHEGQVTDKTPKSLKHELERRGKRRTTAQICQTELLKRPWRDIRKPAPAPEPGVEEDAEVDEYGNVKKRKVKKKSEKFTRDHGRCHVDCYWEPRWKQAACTKCEKNYCYGLLFRAYDMMPQDILADPEWKCPSCRNICGCRTCRKKPGFKRYTPKGTLLGHNTKAVADPRSVESLVDFSASNIQWIQKADDDYDAQDTRRLQKRRREATAAMNRDTELGDNYVDENDEEEDVEGGILRLAEQEGIGIPIDPALGSGTGWTAINNANNTDSHDEDEINENPEEVTRRVTSADEGGDESRYILPDGGIVQDPQHAYDYTDAITFTYTDPAMGQIPPAPVEGYQEAAAELPYQEADPPSPSQIEMVERKRKRKIDEGEKAFQYKPQPKKKSSSKKQRQSLVVRLAISKDRLQEIDKMATIAQTALNGVVAPAPTVSSDLQALNVYPNEEGQPPAKKVRREERPLPVEVDTEYAPSRSRDRRKAPADGTQLASVDANVERRATRLHNVTYAEPDEEEFNEVVKPKSKLATMEDANVLDSVEIDDNGDEQRSDDEEENDMHISPQAQGAGKRPALTTSAAVLGLANGPRSSPQVSSIRKSIPATSSPNTSRPSTANSSTHHNASASKVALEAQAQANRRAKMAAIDMDIDDIDDIDDYSGEESDQTPELPDAPASKPAQQSVTKSATPKPPPGQPAMNRPIATSTTVANRNVPYTNGNSTSKSPATNMRSGQKVVPTNAAIKAAFAQKASANDWGDSDSD</sequence>
<comment type="caution">
    <text evidence="7">The sequence shown here is derived from an EMBL/GenBank/DDBJ whole genome shotgun (WGS) entry which is preliminary data.</text>
</comment>
<feature type="compositionally biased region" description="Acidic residues" evidence="5">
    <location>
        <begin position="1153"/>
        <end position="1171"/>
    </location>
</feature>
<keyword evidence="4" id="KW-0539">Nucleus</keyword>
<feature type="region of interest" description="Disordered" evidence="5">
    <location>
        <begin position="777"/>
        <end position="817"/>
    </location>
</feature>
<proteinExistence type="predicted"/>
<evidence type="ECO:0000259" key="6">
    <source>
        <dbReference type="PROSITE" id="PS51184"/>
    </source>
</evidence>
<feature type="compositionally biased region" description="Low complexity" evidence="5">
    <location>
        <begin position="1119"/>
        <end position="1132"/>
    </location>
</feature>
<reference evidence="7 8" key="1">
    <citation type="submission" date="2022-12" db="EMBL/GenBank/DDBJ databases">
        <title>Genomic features and morphological characterization of a novel Knufia sp. strain isolated from spacecraft assembly facility.</title>
        <authorList>
            <person name="Teixeira M."/>
            <person name="Chander A.M."/>
            <person name="Stajich J.E."/>
            <person name="Venkateswaran K."/>
        </authorList>
    </citation>
    <scope>NUCLEOTIDE SEQUENCE [LARGE SCALE GENOMIC DNA]</scope>
    <source>
        <strain evidence="7 8">FJI-L2-BK-P2</strain>
    </source>
</reference>
<dbReference type="SUPFAM" id="SSF51197">
    <property type="entry name" value="Clavaminate synthase-like"/>
    <property type="match status" value="1"/>
</dbReference>
<dbReference type="InterPro" id="IPR018866">
    <property type="entry name" value="Znf-4CXXC_R1"/>
</dbReference>
<keyword evidence="2" id="KW-0805">Transcription regulation</keyword>
<gene>
    <name evidence="7" type="ORF">OHC33_002589</name>
</gene>
<feature type="compositionally biased region" description="Polar residues" evidence="5">
    <location>
        <begin position="1183"/>
        <end position="1192"/>
    </location>
</feature>
<dbReference type="Gene3D" id="2.60.120.650">
    <property type="entry name" value="Cupin"/>
    <property type="match status" value="1"/>
</dbReference>
<dbReference type="InterPro" id="IPR003347">
    <property type="entry name" value="JmjC_dom"/>
</dbReference>
<feature type="domain" description="JmjC" evidence="6">
    <location>
        <begin position="173"/>
        <end position="348"/>
    </location>
</feature>
<name>A0AAN8I9Y9_9EURO</name>
<feature type="compositionally biased region" description="Basic residues" evidence="5">
    <location>
        <begin position="894"/>
        <end position="905"/>
    </location>
</feature>
<dbReference type="AlphaFoldDB" id="A0AAN8I9Y9"/>
<keyword evidence="8" id="KW-1185">Reference proteome</keyword>
<evidence type="ECO:0000256" key="4">
    <source>
        <dbReference type="ARBA" id="ARBA00023242"/>
    </source>
</evidence>
<evidence type="ECO:0000256" key="1">
    <source>
        <dbReference type="ARBA" id="ARBA00004123"/>
    </source>
</evidence>
<evidence type="ECO:0000313" key="8">
    <source>
        <dbReference type="Proteomes" id="UP001316803"/>
    </source>
</evidence>
<evidence type="ECO:0000256" key="2">
    <source>
        <dbReference type="ARBA" id="ARBA00023015"/>
    </source>
</evidence>
<feature type="compositionally biased region" description="Polar residues" evidence="5">
    <location>
        <begin position="1207"/>
        <end position="1236"/>
    </location>
</feature>
<protein>
    <recommendedName>
        <fullName evidence="6">JmjC domain-containing protein</fullName>
    </recommendedName>
</protein>
<feature type="compositionally biased region" description="Polar residues" evidence="5">
    <location>
        <begin position="1094"/>
        <end position="1118"/>
    </location>
</feature>
<dbReference type="PROSITE" id="PS51184">
    <property type="entry name" value="JMJC"/>
    <property type="match status" value="1"/>
</dbReference>
<dbReference type="EMBL" id="JAKLMC020000005">
    <property type="protein sequence ID" value="KAK5956016.1"/>
    <property type="molecule type" value="Genomic_DNA"/>
</dbReference>
<dbReference type="Pfam" id="PF02373">
    <property type="entry name" value="JmjC"/>
    <property type="match status" value="1"/>
</dbReference>
<dbReference type="Pfam" id="PF10497">
    <property type="entry name" value="zf-4CXXC_R1"/>
    <property type="match status" value="1"/>
</dbReference>
<evidence type="ECO:0000256" key="3">
    <source>
        <dbReference type="ARBA" id="ARBA00023163"/>
    </source>
</evidence>
<dbReference type="GO" id="GO:0005634">
    <property type="term" value="C:nucleus"/>
    <property type="evidence" value="ECO:0007669"/>
    <property type="project" value="UniProtKB-SubCell"/>
</dbReference>
<evidence type="ECO:0000256" key="5">
    <source>
        <dbReference type="SAM" id="MobiDB-lite"/>
    </source>
</evidence>
<feature type="region of interest" description="Disordered" evidence="5">
    <location>
        <begin position="951"/>
        <end position="1239"/>
    </location>
</feature>
<dbReference type="SMART" id="SM00558">
    <property type="entry name" value="JmjC"/>
    <property type="match status" value="1"/>
</dbReference>
<comment type="subcellular location">
    <subcellularLocation>
        <location evidence="1">Nucleus</location>
    </subcellularLocation>
</comment>
<feature type="region of interest" description="Disordered" evidence="5">
    <location>
        <begin position="859"/>
        <end position="906"/>
    </location>
</feature>
<organism evidence="7 8">
    <name type="scientific">Knufia fluminis</name>
    <dbReference type="NCBI Taxonomy" id="191047"/>
    <lineage>
        <taxon>Eukaryota</taxon>
        <taxon>Fungi</taxon>
        <taxon>Dikarya</taxon>
        <taxon>Ascomycota</taxon>
        <taxon>Pezizomycotina</taxon>
        <taxon>Eurotiomycetes</taxon>
        <taxon>Chaetothyriomycetidae</taxon>
        <taxon>Chaetothyriales</taxon>
        <taxon>Trichomeriaceae</taxon>
        <taxon>Knufia</taxon>
    </lineage>
</organism>
<keyword evidence="3" id="KW-0804">Transcription</keyword>
<accession>A0AAN8I9Y9</accession>